<reference evidence="8" key="1">
    <citation type="journal article" date="2017" name="Nat. Commun.">
        <title>The North American bullfrog draft genome provides insight into hormonal regulation of long noncoding RNA.</title>
        <authorList>
            <person name="Hammond S.A."/>
            <person name="Warren R.L."/>
            <person name="Vandervalk B.P."/>
            <person name="Kucuk E."/>
            <person name="Khan H."/>
            <person name="Gibb E.A."/>
            <person name="Pandoh P."/>
            <person name="Kirk H."/>
            <person name="Zhao Y."/>
            <person name="Jones M."/>
            <person name="Mungall A.J."/>
            <person name="Coope R."/>
            <person name="Pleasance S."/>
            <person name="Moore R.A."/>
            <person name="Holt R.A."/>
            <person name="Round J.M."/>
            <person name="Ohora S."/>
            <person name="Walle B.V."/>
            <person name="Veldhoen N."/>
            <person name="Helbing C.C."/>
            <person name="Birol I."/>
        </authorList>
    </citation>
    <scope>NUCLEOTIDE SEQUENCE [LARGE SCALE GENOMIC DNA]</scope>
</reference>
<dbReference type="SUPFAM" id="SSF57667">
    <property type="entry name" value="beta-beta-alpha zinc fingers"/>
    <property type="match status" value="1"/>
</dbReference>
<evidence type="ECO:0000256" key="3">
    <source>
        <dbReference type="ARBA" id="ARBA00022771"/>
    </source>
</evidence>
<evidence type="ECO:0000259" key="6">
    <source>
        <dbReference type="PROSITE" id="PS50157"/>
    </source>
</evidence>
<feature type="non-terminal residue" evidence="7">
    <location>
        <position position="265"/>
    </location>
</feature>
<dbReference type="OrthoDB" id="6077919at2759"/>
<sequence length="265" mass="30261">MMEKDGSHMTERLLNLTLEIIYLLTGEDYIVVKKTSGEHFTPSNHSHVMSRKENTNMKKILEVTSEIIELLTGEDWNHVEGHKDPYQDIKKENHQTFTSTDGSSNGNPQERCPCPLYSRDSTQEHQTIPHHYQVEDLVGIKVEIVEAEEELYLKNARPCLDEDGPAFITPDGHYSRMAPDDPPMVLSYLKADTVQSSQGDTSVIPSLHPGQRANISPYPSDPEWLPDQIITRTRARPNDKIYPCSECGKCFTHISNRIRHMKIHK</sequence>
<dbReference type="AlphaFoldDB" id="A0A2G9RV93"/>
<name>A0A2G9RV93_AQUCT</name>
<gene>
    <name evidence="7" type="ORF">AB205_0187610</name>
</gene>
<dbReference type="FunFam" id="3.30.160.60:FF:000110">
    <property type="entry name" value="Zinc finger protein-like"/>
    <property type="match status" value="1"/>
</dbReference>
<dbReference type="PROSITE" id="PS50157">
    <property type="entry name" value="ZINC_FINGER_C2H2_2"/>
    <property type="match status" value="1"/>
</dbReference>
<evidence type="ECO:0000313" key="7">
    <source>
        <dbReference type="EMBL" id="PIO31826.1"/>
    </source>
</evidence>
<dbReference type="InterPro" id="IPR036236">
    <property type="entry name" value="Znf_C2H2_sf"/>
</dbReference>
<dbReference type="EMBL" id="KV932626">
    <property type="protein sequence ID" value="PIO31826.1"/>
    <property type="molecule type" value="Genomic_DNA"/>
</dbReference>
<evidence type="ECO:0000256" key="5">
    <source>
        <dbReference type="PROSITE-ProRule" id="PRU00042"/>
    </source>
</evidence>
<accession>A0A2G9RV93</accession>
<keyword evidence="3 5" id="KW-0863">Zinc-finger</keyword>
<evidence type="ECO:0000256" key="4">
    <source>
        <dbReference type="ARBA" id="ARBA00022833"/>
    </source>
</evidence>
<evidence type="ECO:0000256" key="1">
    <source>
        <dbReference type="ARBA" id="ARBA00022723"/>
    </source>
</evidence>
<dbReference type="GO" id="GO:0008270">
    <property type="term" value="F:zinc ion binding"/>
    <property type="evidence" value="ECO:0007669"/>
    <property type="project" value="UniProtKB-KW"/>
</dbReference>
<keyword evidence="8" id="KW-1185">Reference proteome</keyword>
<keyword evidence="4" id="KW-0862">Zinc</keyword>
<feature type="domain" description="C2H2-type" evidence="6">
    <location>
        <begin position="242"/>
        <end position="265"/>
    </location>
</feature>
<evidence type="ECO:0000313" key="8">
    <source>
        <dbReference type="Proteomes" id="UP000228934"/>
    </source>
</evidence>
<dbReference type="PROSITE" id="PS00028">
    <property type="entry name" value="ZINC_FINGER_C2H2_1"/>
    <property type="match status" value="1"/>
</dbReference>
<dbReference type="SMART" id="SM00355">
    <property type="entry name" value="ZnF_C2H2"/>
    <property type="match status" value="1"/>
</dbReference>
<organism evidence="7 8">
    <name type="scientific">Aquarana catesbeiana</name>
    <name type="common">American bullfrog</name>
    <name type="synonym">Rana catesbeiana</name>
    <dbReference type="NCBI Taxonomy" id="8400"/>
    <lineage>
        <taxon>Eukaryota</taxon>
        <taxon>Metazoa</taxon>
        <taxon>Chordata</taxon>
        <taxon>Craniata</taxon>
        <taxon>Vertebrata</taxon>
        <taxon>Euteleostomi</taxon>
        <taxon>Amphibia</taxon>
        <taxon>Batrachia</taxon>
        <taxon>Anura</taxon>
        <taxon>Neobatrachia</taxon>
        <taxon>Ranoidea</taxon>
        <taxon>Ranidae</taxon>
        <taxon>Aquarana</taxon>
    </lineage>
</organism>
<protein>
    <recommendedName>
        <fullName evidence="6">C2H2-type domain-containing protein</fullName>
    </recommendedName>
</protein>
<dbReference type="Proteomes" id="UP000228934">
    <property type="component" value="Unassembled WGS sequence"/>
</dbReference>
<keyword evidence="2" id="KW-0677">Repeat</keyword>
<proteinExistence type="predicted"/>
<dbReference type="InterPro" id="IPR013087">
    <property type="entry name" value="Znf_C2H2_type"/>
</dbReference>
<evidence type="ECO:0000256" key="2">
    <source>
        <dbReference type="ARBA" id="ARBA00022737"/>
    </source>
</evidence>
<dbReference type="Gene3D" id="3.30.160.60">
    <property type="entry name" value="Classic Zinc Finger"/>
    <property type="match status" value="1"/>
</dbReference>
<keyword evidence="1" id="KW-0479">Metal-binding</keyword>